<dbReference type="EMBL" id="KZ679698">
    <property type="protein sequence ID" value="PTB48530.1"/>
    <property type="molecule type" value="Genomic_DNA"/>
</dbReference>
<name>A0A2T3ZUN4_TRIHA</name>
<dbReference type="AlphaFoldDB" id="A0A2T3ZUN4"/>
<dbReference type="RefSeq" id="XP_024768207.1">
    <property type="nucleotide sequence ID" value="XM_024914331.1"/>
</dbReference>
<dbReference type="GeneID" id="36622896"/>
<dbReference type="Proteomes" id="UP000241690">
    <property type="component" value="Unassembled WGS sequence"/>
</dbReference>
<reference evidence="1 2" key="1">
    <citation type="submission" date="2016-07" db="EMBL/GenBank/DDBJ databases">
        <title>Multiple horizontal gene transfer events from other fungi enriched the ability of initially mycotrophic Trichoderma (Ascomycota) to feed on dead plant biomass.</title>
        <authorList>
            <consortium name="DOE Joint Genome Institute"/>
            <person name="Aerts A."/>
            <person name="Atanasova L."/>
            <person name="Chenthamara K."/>
            <person name="Zhang J."/>
            <person name="Grujic M."/>
            <person name="Henrissat B."/>
            <person name="Kuo A."/>
            <person name="Salamov A."/>
            <person name="Lipzen A."/>
            <person name="Labutti K."/>
            <person name="Barry K."/>
            <person name="Miao Y."/>
            <person name="Rahimi M.J."/>
            <person name="Shen Q."/>
            <person name="Grigoriev I.V."/>
            <person name="Kubicek C.P."/>
            <person name="Druzhinina I.S."/>
        </authorList>
    </citation>
    <scope>NUCLEOTIDE SEQUENCE [LARGE SCALE GENOMIC DNA]</scope>
    <source>
        <strain evidence="1 2">CBS 226.95</strain>
    </source>
</reference>
<gene>
    <name evidence="1" type="ORF">M431DRAFT_325123</name>
</gene>
<protein>
    <submittedName>
        <fullName evidence="1">Uncharacterized protein</fullName>
    </submittedName>
</protein>
<accession>A0A2T3ZUN4</accession>
<organism evidence="1 2">
    <name type="scientific">Trichoderma harzianum CBS 226.95</name>
    <dbReference type="NCBI Taxonomy" id="983964"/>
    <lineage>
        <taxon>Eukaryota</taxon>
        <taxon>Fungi</taxon>
        <taxon>Dikarya</taxon>
        <taxon>Ascomycota</taxon>
        <taxon>Pezizomycotina</taxon>
        <taxon>Sordariomycetes</taxon>
        <taxon>Hypocreomycetidae</taxon>
        <taxon>Hypocreales</taxon>
        <taxon>Hypocreaceae</taxon>
        <taxon>Trichoderma</taxon>
    </lineage>
</organism>
<evidence type="ECO:0000313" key="1">
    <source>
        <dbReference type="EMBL" id="PTB48530.1"/>
    </source>
</evidence>
<keyword evidence="2" id="KW-1185">Reference proteome</keyword>
<sequence>MYEHYPVATCACANLCLVQQVPSWFPPSRELDAAPVAAQQRQKYVPKQRRYEQRQLTTSILSLFPLFSPRPCFNCSPLRRSSANRHRQATFDRMEALEKCSEAAKFAGQSALGRKWGGGTGVCTMCTCVRVTVRTPPYTHGQNDVVVWSLDEAYPKQVKDGENGKIEGGNLRREGERLKKMAILAGGRFPGVGLLGSGIDWFMGLDCRRTMANGNGNQWNEQMPKPVGTVCRHD</sequence>
<proteinExistence type="predicted"/>
<evidence type="ECO:0000313" key="2">
    <source>
        <dbReference type="Proteomes" id="UP000241690"/>
    </source>
</evidence>